<feature type="compositionally biased region" description="Basic and acidic residues" evidence="1">
    <location>
        <begin position="48"/>
        <end position="93"/>
    </location>
</feature>
<name>Q3JH32_BURP1</name>
<feature type="region of interest" description="Disordered" evidence="1">
    <location>
        <begin position="770"/>
        <end position="814"/>
    </location>
</feature>
<evidence type="ECO:0000313" key="3">
    <source>
        <dbReference type="Proteomes" id="UP000002700"/>
    </source>
</evidence>
<dbReference type="EnsemblBacteria" id="ABA53748">
    <property type="protein sequence ID" value="ABA53748"/>
    <property type="gene ID" value="BURPS1710b_A1971"/>
</dbReference>
<accession>Q3JH32</accession>
<feature type="compositionally biased region" description="Basic and acidic residues" evidence="1">
    <location>
        <begin position="397"/>
        <end position="427"/>
    </location>
</feature>
<dbReference type="EMBL" id="CP000125">
    <property type="protein sequence ID" value="ABA53748.1"/>
    <property type="molecule type" value="Genomic_DNA"/>
</dbReference>
<reference evidence="2 3" key="1">
    <citation type="submission" date="2005-09" db="EMBL/GenBank/DDBJ databases">
        <authorList>
            <person name="Woods D.E."/>
            <person name="Nierman W.C."/>
        </authorList>
    </citation>
    <scope>NUCLEOTIDE SEQUENCE [LARGE SCALE GENOMIC DNA]</scope>
    <source>
        <strain evidence="2 3">1710b</strain>
    </source>
</reference>
<dbReference type="HOGENOM" id="CLU_346716_0_0_4"/>
<feature type="region of interest" description="Disordered" evidence="1">
    <location>
        <begin position="1"/>
        <end position="93"/>
    </location>
</feature>
<feature type="compositionally biased region" description="Basic residues" evidence="1">
    <location>
        <begin position="32"/>
        <end position="47"/>
    </location>
</feature>
<feature type="compositionally biased region" description="Basic and acidic residues" evidence="1">
    <location>
        <begin position="163"/>
        <end position="203"/>
    </location>
</feature>
<gene>
    <name evidence="2" type="ordered locus">BURPS1710b_A1971</name>
</gene>
<feature type="compositionally biased region" description="Polar residues" evidence="1">
    <location>
        <begin position="777"/>
        <end position="786"/>
    </location>
</feature>
<dbReference type="KEGG" id="bpm:BURPS1710b_A1971"/>
<dbReference type="AlphaFoldDB" id="Q3JH32"/>
<evidence type="ECO:0000313" key="2">
    <source>
        <dbReference type="EMBL" id="ABA53748.1"/>
    </source>
</evidence>
<feature type="compositionally biased region" description="Basic residues" evidence="1">
    <location>
        <begin position="1"/>
        <end position="11"/>
    </location>
</feature>
<organism evidence="2 3">
    <name type="scientific">Burkholderia pseudomallei (strain 1710b)</name>
    <dbReference type="NCBI Taxonomy" id="320372"/>
    <lineage>
        <taxon>Bacteria</taxon>
        <taxon>Pseudomonadati</taxon>
        <taxon>Pseudomonadota</taxon>
        <taxon>Betaproteobacteria</taxon>
        <taxon>Burkholderiales</taxon>
        <taxon>Burkholderiaceae</taxon>
        <taxon>Burkholderia</taxon>
        <taxon>pseudomallei group</taxon>
    </lineage>
</organism>
<protein>
    <submittedName>
        <fullName evidence="2">Uncharacterized protein</fullName>
    </submittedName>
</protein>
<evidence type="ECO:0000256" key="1">
    <source>
        <dbReference type="SAM" id="MobiDB-lite"/>
    </source>
</evidence>
<feature type="region of interest" description="Disordered" evidence="1">
    <location>
        <begin position="163"/>
        <end position="206"/>
    </location>
</feature>
<dbReference type="Proteomes" id="UP000002700">
    <property type="component" value="Chromosome II"/>
</dbReference>
<sequence length="814" mass="92413">MRGHAGTRFRPRGPAPRRAALLRQRSADRASPRRRPRGPLSRFGRHLAGREQRDQRETRKREEERRDERLQQPEQHEQTARQREQHADEEDQPHHAELPEHGQIVALRMQAAADDQIHDVVAGHARDRRDILDAIRERSRRLALPVQGRHQVRQLQHEEIVDQEGRHDDEHGRHDQVSVEHECAGGQRDRGAQRARQHHEAHARGRVAQIPKPARVAEFDDEIQRPGREDDAGVVGAAECRHDAQLAAIRMRGHEHAEHFEQAHAVDERQRGQDDTAQRRGIDANAFHDDERRAEHQHVDAGGEVPRYENAPRAEHEIQQMRGRVARLPGEHDEPIGGHDQAQRLVPHRHRIVEHPVGSPLQDDRRRPIEDEEQHIAEEHDSALDPKAALDRELKTAQHPEARCGGRPERQHERREQPRQRTAHEAELPQFDEQFERRAPALRRHHLEDMKRLASRHLAHHRADERHAQRALDVGGNVEHAAPHPRTRGRPVCARHVHARLGRRMAEQRRILRAPGDDRLADIPDARAEIGVAREVVLVIERAVVSARRELACPVGLDDEPADEPAQAKDQGRRRIAAIEHRIRFREPGLVQHAPVAMAAEAAIRSRNEADLGMRADIAPRFGDRVRIELIVVAEQHQIIARRLRDQHPQVAVVAEIAFVLDVPQPTSAARQRKPLRIDDLPDRVPLRRRVLANQQLVRRRIARQHGFDQFAQLVGPRIGRHADGNRDRQVPRSYSRLTIVAGLPAITHAASAVSRTTALAATMHPGASRVPARMTAPSQIQQSSPIRIGSTRASGRRAGDIARCAPSAESPCA</sequence>
<proteinExistence type="predicted"/>
<feature type="region of interest" description="Disordered" evidence="1">
    <location>
        <begin position="397"/>
        <end position="431"/>
    </location>
</feature>